<protein>
    <submittedName>
        <fullName evidence="8">Tetratricopeptide repeat protein</fullName>
    </submittedName>
</protein>
<dbReference type="InterPro" id="IPR007831">
    <property type="entry name" value="T2SS_GspE_N"/>
</dbReference>
<dbReference type="InterPro" id="IPR037257">
    <property type="entry name" value="T2SS_E_N_sf"/>
</dbReference>
<evidence type="ECO:0000256" key="2">
    <source>
        <dbReference type="ARBA" id="ARBA00022741"/>
    </source>
</evidence>
<evidence type="ECO:0000256" key="4">
    <source>
        <dbReference type="PROSITE-ProRule" id="PRU00339"/>
    </source>
</evidence>
<evidence type="ECO:0000259" key="7">
    <source>
        <dbReference type="Pfam" id="PF05157"/>
    </source>
</evidence>
<name>A0A7V5NY45_9BACT</name>
<dbReference type="EMBL" id="DROK01000014">
    <property type="protein sequence ID" value="HHI96305.1"/>
    <property type="molecule type" value="Genomic_DNA"/>
</dbReference>
<keyword evidence="2" id="KW-0547">Nucleotide-binding</keyword>
<dbReference type="SMART" id="SM00028">
    <property type="entry name" value="TPR"/>
    <property type="match status" value="3"/>
</dbReference>
<proteinExistence type="inferred from homology"/>
<dbReference type="Pfam" id="PF05157">
    <property type="entry name" value="MshEN"/>
    <property type="match status" value="1"/>
</dbReference>
<evidence type="ECO:0000313" key="8">
    <source>
        <dbReference type="EMBL" id="HHI96305.1"/>
    </source>
</evidence>
<evidence type="ECO:0000259" key="6">
    <source>
        <dbReference type="Pfam" id="PF00437"/>
    </source>
</evidence>
<dbReference type="GO" id="GO:0005886">
    <property type="term" value="C:plasma membrane"/>
    <property type="evidence" value="ECO:0007669"/>
    <property type="project" value="TreeGrafter"/>
</dbReference>
<dbReference type="PANTHER" id="PTHR30258">
    <property type="entry name" value="TYPE II SECRETION SYSTEM PROTEIN GSPE-RELATED"/>
    <property type="match status" value="1"/>
</dbReference>
<organism evidence="8">
    <name type="scientific">Thermodesulfatator atlanticus</name>
    <dbReference type="NCBI Taxonomy" id="501497"/>
    <lineage>
        <taxon>Bacteria</taxon>
        <taxon>Pseudomonadati</taxon>
        <taxon>Thermodesulfobacteriota</taxon>
        <taxon>Thermodesulfobacteria</taxon>
        <taxon>Thermodesulfobacteriales</taxon>
        <taxon>Thermodesulfatatoraceae</taxon>
        <taxon>Thermodesulfatator</taxon>
    </lineage>
</organism>
<reference evidence="8" key="1">
    <citation type="journal article" date="2020" name="mSystems">
        <title>Genome- and Community-Level Interaction Insights into Carbon Utilization and Element Cycling Functions of Hydrothermarchaeota in Hydrothermal Sediment.</title>
        <authorList>
            <person name="Zhou Z."/>
            <person name="Liu Y."/>
            <person name="Xu W."/>
            <person name="Pan J."/>
            <person name="Luo Z.H."/>
            <person name="Li M."/>
        </authorList>
    </citation>
    <scope>NUCLEOTIDE SEQUENCE [LARGE SCALE GENOMIC DNA]</scope>
    <source>
        <strain evidence="8">HyVt-533</strain>
    </source>
</reference>
<dbReference type="AlphaFoldDB" id="A0A7V5NY45"/>
<keyword evidence="3" id="KW-0067">ATP-binding</keyword>
<gene>
    <name evidence="8" type="ORF">ENJ96_00450</name>
</gene>
<dbReference type="Pfam" id="PF00437">
    <property type="entry name" value="T2SSE"/>
    <property type="match status" value="1"/>
</dbReference>
<dbReference type="Proteomes" id="UP000886101">
    <property type="component" value="Unassembled WGS sequence"/>
</dbReference>
<evidence type="ECO:0000256" key="1">
    <source>
        <dbReference type="ARBA" id="ARBA00006611"/>
    </source>
</evidence>
<comment type="similarity">
    <text evidence="1">Belongs to the GSP E family.</text>
</comment>
<feature type="non-terminal residue" evidence="8">
    <location>
        <position position="554"/>
    </location>
</feature>
<dbReference type="InterPro" id="IPR027417">
    <property type="entry name" value="P-loop_NTPase"/>
</dbReference>
<dbReference type="Gene3D" id="1.25.40.10">
    <property type="entry name" value="Tetratricopeptide repeat domain"/>
    <property type="match status" value="1"/>
</dbReference>
<dbReference type="InterPro" id="IPR011990">
    <property type="entry name" value="TPR-like_helical_dom_sf"/>
</dbReference>
<evidence type="ECO:0000256" key="3">
    <source>
        <dbReference type="ARBA" id="ARBA00022840"/>
    </source>
</evidence>
<keyword evidence="5" id="KW-0175">Coiled coil</keyword>
<accession>A0A7V5NY45</accession>
<comment type="caution">
    <text evidence="8">The sequence shown here is derived from an EMBL/GenBank/DDBJ whole genome shotgun (WGS) entry which is preliminary data.</text>
</comment>
<dbReference type="GO" id="GO:0016887">
    <property type="term" value="F:ATP hydrolysis activity"/>
    <property type="evidence" value="ECO:0007669"/>
    <property type="project" value="TreeGrafter"/>
</dbReference>
<dbReference type="Pfam" id="PF14559">
    <property type="entry name" value="TPR_19"/>
    <property type="match status" value="1"/>
</dbReference>
<feature type="domain" description="Type II secretion system protein GspE N-terminal" evidence="7">
    <location>
        <begin position="251"/>
        <end position="339"/>
    </location>
</feature>
<dbReference type="Gene3D" id="3.30.450.90">
    <property type="match status" value="1"/>
</dbReference>
<sequence length="554" mass="63663">MTEQEFEQIFREAQVYAEQELYDEAILAFEALLAQLKEEDNGLKARVEAKIKELKELKAQKEIAEDLNLEVETSVEEALQEAQVLIESNFHEAALEILQKLIDEGHQEPEIYRKLAECLLALKRYEEAATTIKLALELPGLTIEEKAAFNYLLGQVYEEQKDIKKALEAYTKAFHYHADYADVSKKIEKLKEIQNKYGRLQLLFTKGLLDEETYEKARKIAEEKQQSVEFVLSEQFGIPKEEIGKALAEYYGFPFVEFNELELGPKPSCIEGIKEQFFRQNVCIPLAEEGDRIILLIDDPSDTFRLDMIRQVLKAEKFELRIAIKEDIFKFIDYFYGKTDFDLPKDLSEFEVIPEEEDQDVSEEELADSVVVQLANHILEEAYRRGASDIHIEALPGKRGAQIRLRIDGECHLFKKIPFAYKRALVSRYKIMANLDIAEKRLPQDGKIKFKLKNGRSFEVRVATIPTIENNEDVVMRILASVEAMPLDQIGLRPEYLEKFKALIEMPYGLILVVGPTGSGKTTTLHAALGYINRPNKKIWTAEDPVEIVQDGLR</sequence>
<feature type="repeat" description="TPR" evidence="4">
    <location>
        <begin position="147"/>
        <end position="180"/>
    </location>
</feature>
<dbReference type="Gene3D" id="3.40.50.300">
    <property type="entry name" value="P-loop containing nucleotide triphosphate hydrolases"/>
    <property type="match status" value="1"/>
</dbReference>
<dbReference type="InterPro" id="IPR019734">
    <property type="entry name" value="TPR_rpt"/>
</dbReference>
<dbReference type="PROSITE" id="PS50005">
    <property type="entry name" value="TPR"/>
    <property type="match status" value="1"/>
</dbReference>
<evidence type="ECO:0000256" key="5">
    <source>
        <dbReference type="SAM" id="Coils"/>
    </source>
</evidence>
<dbReference type="SUPFAM" id="SSF160246">
    <property type="entry name" value="EspE N-terminal domain-like"/>
    <property type="match status" value="1"/>
</dbReference>
<dbReference type="SUPFAM" id="SSF48452">
    <property type="entry name" value="TPR-like"/>
    <property type="match status" value="1"/>
</dbReference>
<dbReference type="Gene3D" id="3.30.300.160">
    <property type="entry name" value="Type II secretion system, protein E, N-terminal domain"/>
    <property type="match status" value="1"/>
</dbReference>
<keyword evidence="4" id="KW-0802">TPR repeat</keyword>
<dbReference type="SUPFAM" id="SSF52540">
    <property type="entry name" value="P-loop containing nucleoside triphosphate hydrolases"/>
    <property type="match status" value="1"/>
</dbReference>
<dbReference type="PANTHER" id="PTHR30258:SF2">
    <property type="entry name" value="COMG OPERON PROTEIN 1"/>
    <property type="match status" value="1"/>
</dbReference>
<feature type="domain" description="Bacterial type II secretion system protein E" evidence="6">
    <location>
        <begin position="367"/>
        <end position="552"/>
    </location>
</feature>
<feature type="coiled-coil region" evidence="5">
    <location>
        <begin position="33"/>
        <end position="81"/>
    </location>
</feature>
<dbReference type="InterPro" id="IPR001482">
    <property type="entry name" value="T2SS/T4SS_dom"/>
</dbReference>
<dbReference type="GO" id="GO:0005524">
    <property type="term" value="F:ATP binding"/>
    <property type="evidence" value="ECO:0007669"/>
    <property type="project" value="UniProtKB-KW"/>
</dbReference>